<sequence>LKIDCRYYSVTINFKPTQQEQKMLKCLNQMDWADGLRHDGYAEVARKNHDNMIEMVKLIKLYTKEVANEETEKDMKTKDEVEVNKVGRMDPKRRLEDTAQSIMTENIINEMAGLINANAFQ</sequence>
<dbReference type="Pfam" id="PF23594">
    <property type="entry name" value="RPN11_C"/>
    <property type="match status" value="1"/>
</dbReference>
<evidence type="ECO:0000256" key="4">
    <source>
        <dbReference type="ARBA" id="ARBA00022833"/>
    </source>
</evidence>
<protein>
    <submittedName>
        <fullName evidence="7">26S proteasome non-ATPase regulatory subunit 14 (inferred by orthology to a human protein)</fullName>
    </submittedName>
</protein>
<accession>A0A0M3JL26</accession>
<evidence type="ECO:0000313" key="7">
    <source>
        <dbReference type="WBParaSite" id="ASIM_0000835301-mRNA-1"/>
    </source>
</evidence>
<evidence type="ECO:0000259" key="6">
    <source>
        <dbReference type="Pfam" id="PF23594"/>
    </source>
</evidence>
<evidence type="ECO:0000256" key="3">
    <source>
        <dbReference type="ARBA" id="ARBA00022801"/>
    </source>
</evidence>
<dbReference type="AlphaFoldDB" id="A0A0M3JL26"/>
<keyword evidence="2" id="KW-0479">Metal-binding</keyword>
<keyword evidence="3" id="KW-0378">Hydrolase</keyword>
<evidence type="ECO:0000256" key="1">
    <source>
        <dbReference type="ARBA" id="ARBA00022670"/>
    </source>
</evidence>
<name>A0A0M3JL26_ANISI</name>
<keyword evidence="1" id="KW-0645">Protease</keyword>
<keyword evidence="4" id="KW-0862">Zinc</keyword>
<evidence type="ECO:0000256" key="2">
    <source>
        <dbReference type="ARBA" id="ARBA00022723"/>
    </source>
</evidence>
<proteinExistence type="predicted"/>
<dbReference type="GO" id="GO:0006508">
    <property type="term" value="P:proteolysis"/>
    <property type="evidence" value="ECO:0007669"/>
    <property type="project" value="UniProtKB-KW"/>
</dbReference>
<organism evidence="7">
    <name type="scientific">Anisakis simplex</name>
    <name type="common">Herring worm</name>
    <dbReference type="NCBI Taxonomy" id="6269"/>
    <lineage>
        <taxon>Eukaryota</taxon>
        <taxon>Metazoa</taxon>
        <taxon>Ecdysozoa</taxon>
        <taxon>Nematoda</taxon>
        <taxon>Chromadorea</taxon>
        <taxon>Rhabditida</taxon>
        <taxon>Spirurina</taxon>
        <taxon>Ascaridomorpha</taxon>
        <taxon>Ascaridoidea</taxon>
        <taxon>Anisakidae</taxon>
        <taxon>Anisakis</taxon>
        <taxon>Anisakis simplex complex</taxon>
    </lineage>
</organism>
<dbReference type="WBParaSite" id="ASIM_0000835301-mRNA-1">
    <property type="protein sequence ID" value="ASIM_0000835301-mRNA-1"/>
    <property type="gene ID" value="ASIM_0000835301"/>
</dbReference>
<evidence type="ECO:0000256" key="5">
    <source>
        <dbReference type="ARBA" id="ARBA00023049"/>
    </source>
</evidence>
<dbReference type="GO" id="GO:0008237">
    <property type="term" value="F:metallopeptidase activity"/>
    <property type="evidence" value="ECO:0007669"/>
    <property type="project" value="UniProtKB-KW"/>
</dbReference>
<feature type="domain" description="26S proteasome regulatory subunit RPN11 C-terminal" evidence="6">
    <location>
        <begin position="35"/>
        <end position="116"/>
    </location>
</feature>
<dbReference type="InterPro" id="IPR056263">
    <property type="entry name" value="RPN11_C"/>
</dbReference>
<keyword evidence="5" id="KW-0482">Metalloprotease</keyword>
<reference evidence="7" key="1">
    <citation type="submission" date="2017-02" db="UniProtKB">
        <authorList>
            <consortium name="WormBaseParasite"/>
        </authorList>
    </citation>
    <scope>IDENTIFICATION</scope>
</reference>
<dbReference type="GO" id="GO:0046872">
    <property type="term" value="F:metal ion binding"/>
    <property type="evidence" value="ECO:0007669"/>
    <property type="project" value="UniProtKB-KW"/>
</dbReference>